<dbReference type="PROSITE" id="PS51318">
    <property type="entry name" value="TAT"/>
    <property type="match status" value="1"/>
</dbReference>
<dbReference type="Proteomes" id="UP000255192">
    <property type="component" value="Unassembled WGS sequence"/>
</dbReference>
<dbReference type="AlphaFoldDB" id="A0A378B815"/>
<feature type="region of interest" description="Disordered" evidence="1">
    <location>
        <begin position="76"/>
        <end position="97"/>
    </location>
</feature>
<name>A0A378B815_KLEPN</name>
<proteinExistence type="predicted"/>
<gene>
    <name evidence="2" type="ORF">NCTC204_05430</name>
</gene>
<reference evidence="2 3" key="1">
    <citation type="submission" date="2018-06" db="EMBL/GenBank/DDBJ databases">
        <authorList>
            <consortium name="Pathogen Informatics"/>
            <person name="Doyle S."/>
        </authorList>
    </citation>
    <scope>NUCLEOTIDE SEQUENCE [LARGE SCALE GENOMIC DNA]</scope>
    <source>
        <strain evidence="2 3">NCTC204</strain>
    </source>
</reference>
<evidence type="ECO:0000313" key="3">
    <source>
        <dbReference type="Proteomes" id="UP000255192"/>
    </source>
</evidence>
<accession>A0A378B815</accession>
<organism evidence="2 3">
    <name type="scientific">Klebsiella pneumoniae</name>
    <dbReference type="NCBI Taxonomy" id="573"/>
    <lineage>
        <taxon>Bacteria</taxon>
        <taxon>Pseudomonadati</taxon>
        <taxon>Pseudomonadota</taxon>
        <taxon>Gammaproteobacteria</taxon>
        <taxon>Enterobacterales</taxon>
        <taxon>Enterobacteriaceae</taxon>
        <taxon>Klebsiella/Raoultella group</taxon>
        <taxon>Klebsiella</taxon>
        <taxon>Klebsiella pneumoniae complex</taxon>
    </lineage>
</organism>
<dbReference type="EMBL" id="UGMD01000002">
    <property type="protein sequence ID" value="STV31510.1"/>
    <property type="molecule type" value="Genomic_DNA"/>
</dbReference>
<evidence type="ECO:0000256" key="1">
    <source>
        <dbReference type="SAM" id="MobiDB-lite"/>
    </source>
</evidence>
<evidence type="ECO:0000313" key="2">
    <source>
        <dbReference type="EMBL" id="STV31510.1"/>
    </source>
</evidence>
<protein>
    <submittedName>
        <fullName evidence="2">Putative dehydrogenase</fullName>
    </submittedName>
</protein>
<sequence length="97" mass="10086">MSKMIHDQPSAAVPASRDRRNFLIAGAGLALAATTLGRSGAVMAKPAGQDTPNAPSEAVPVQQETLTTRKLGSLEVSQHGTRVPADGGLLRRRSARS</sequence>
<feature type="region of interest" description="Disordered" evidence="1">
    <location>
        <begin position="43"/>
        <end position="63"/>
    </location>
</feature>
<dbReference type="InterPro" id="IPR006311">
    <property type="entry name" value="TAT_signal"/>
</dbReference>